<dbReference type="InterPro" id="IPR016187">
    <property type="entry name" value="CTDL_fold"/>
</dbReference>
<accession>N6UGL2</accession>
<name>N6UGL2_DENPD</name>
<proteinExistence type="predicted"/>
<organism evidence="1">
    <name type="scientific">Dendroctonus ponderosae</name>
    <name type="common">Mountain pine beetle</name>
    <dbReference type="NCBI Taxonomy" id="77166"/>
    <lineage>
        <taxon>Eukaryota</taxon>
        <taxon>Metazoa</taxon>
        <taxon>Ecdysozoa</taxon>
        <taxon>Arthropoda</taxon>
        <taxon>Hexapoda</taxon>
        <taxon>Insecta</taxon>
        <taxon>Pterygota</taxon>
        <taxon>Neoptera</taxon>
        <taxon>Endopterygota</taxon>
        <taxon>Coleoptera</taxon>
        <taxon>Polyphaga</taxon>
        <taxon>Cucujiformia</taxon>
        <taxon>Curculionidae</taxon>
        <taxon>Scolytinae</taxon>
        <taxon>Dendroctonus</taxon>
    </lineage>
</organism>
<sequence length="384" mass="44099">MYSVLNDIFRINHKAEDNLSIHRAIFTYTISSECRLYLRRQSVTLSNNDLPAFSDCRIWFPAPNDGHGLVAELVRLNIPCTKGYVHFTGPNQTQFHHGRMSHKLCGKLEELAEPERNIYFPETSKSQPFMHVHGNPTFSILYRLVDYCYNITFINRVGEVELKPTNRLQCTFRIYMPYGNRVALKLQIGDSAAKEKTDTLLNFQDLKNGISPCDGLLTEIHDGDAHWRRCTKKVDQERQIDILSKENKIVLKVVQESETSQSLLKLRMSYRAEPVEAIVGLCEFGWVAMRQFCVTVVDTFKLSWTQAESECMKRGGHLVSVRSELDQRTINLMLSNSLHTSFKPVENRTSLTGVVEDKFNSNDHQPSVPLIIVDRLRREGTSEK</sequence>
<evidence type="ECO:0000313" key="1">
    <source>
        <dbReference type="EMBL" id="ENN79786.1"/>
    </source>
</evidence>
<dbReference type="InterPro" id="IPR016186">
    <property type="entry name" value="C-type_lectin-like/link_sf"/>
</dbReference>
<dbReference type="SUPFAM" id="SSF56436">
    <property type="entry name" value="C-type lectin-like"/>
    <property type="match status" value="1"/>
</dbReference>
<dbReference type="Gene3D" id="3.10.100.10">
    <property type="entry name" value="Mannose-Binding Protein A, subunit A"/>
    <property type="match status" value="1"/>
</dbReference>
<feature type="non-terminal residue" evidence="1">
    <location>
        <position position="1"/>
    </location>
</feature>
<reference evidence="1" key="1">
    <citation type="journal article" date="2013" name="Genome Biol.">
        <title>Draft genome of the mountain pine beetle, Dendroctonus ponderosae Hopkins, a major forest pest.</title>
        <authorList>
            <person name="Keeling C.I."/>
            <person name="Yuen M.M."/>
            <person name="Liao N.Y."/>
            <person name="Docking T.R."/>
            <person name="Chan S.K."/>
            <person name="Taylor G.A."/>
            <person name="Palmquist D.L."/>
            <person name="Jackman S.D."/>
            <person name="Nguyen A."/>
            <person name="Li M."/>
            <person name="Henderson H."/>
            <person name="Janes J.K."/>
            <person name="Zhao Y."/>
            <person name="Pandoh P."/>
            <person name="Moore R."/>
            <person name="Sperling F.A."/>
            <person name="Huber D.P."/>
            <person name="Birol I."/>
            <person name="Jones S.J."/>
            <person name="Bohlmann J."/>
        </authorList>
    </citation>
    <scope>NUCLEOTIDE SEQUENCE</scope>
</reference>
<dbReference type="HOGENOM" id="CLU_785943_0_0_1"/>
<dbReference type="OMA" id="YTISSEC"/>
<dbReference type="AlphaFoldDB" id="N6UGL2"/>
<gene>
    <name evidence="1" type="ORF">YQE_03842</name>
</gene>
<protein>
    <submittedName>
        <fullName evidence="1">Uncharacterized protein</fullName>
    </submittedName>
</protein>
<dbReference type="EMBL" id="KB740648">
    <property type="protein sequence ID" value="ENN79786.1"/>
    <property type="molecule type" value="Genomic_DNA"/>
</dbReference>